<evidence type="ECO:0000256" key="2">
    <source>
        <dbReference type="ARBA" id="ARBA00022670"/>
    </source>
</evidence>
<evidence type="ECO:0000256" key="1">
    <source>
        <dbReference type="ARBA" id="ARBA00001947"/>
    </source>
</evidence>
<dbReference type="Gene3D" id="3.10.450.350">
    <property type="match status" value="1"/>
</dbReference>
<dbReference type="InterPro" id="IPR011055">
    <property type="entry name" value="Dup_hybrid_motif"/>
</dbReference>
<reference evidence="9" key="1">
    <citation type="submission" date="2018-05" db="EMBL/GenBank/DDBJ databases">
        <authorList>
            <person name="Lanie J.A."/>
            <person name="Ng W.-L."/>
            <person name="Kazmierczak K.M."/>
            <person name="Andrzejewski T.M."/>
            <person name="Davidsen T.M."/>
            <person name="Wayne K.J."/>
            <person name="Tettelin H."/>
            <person name="Glass J.I."/>
            <person name="Rusch D."/>
            <person name="Podicherti R."/>
            <person name="Tsui H.-C.T."/>
            <person name="Winkler M.E."/>
        </authorList>
    </citation>
    <scope>NUCLEOTIDE SEQUENCE</scope>
</reference>
<dbReference type="GO" id="GO:0046872">
    <property type="term" value="F:metal ion binding"/>
    <property type="evidence" value="ECO:0007669"/>
    <property type="project" value="UniProtKB-KW"/>
</dbReference>
<keyword evidence="3" id="KW-0479">Metal-binding</keyword>
<sequence length="385" mass="42838">VSFADADPNTVRQTAREPVAGHASPATDHAPAWVFSGPPVPPPPKPATRTIADTLDRGDSIYLSLKRHRVSDQQLALLDQALRTVFNPAKVKPEDYYTITLDTNDVVLHFRYTPRRQPDQPVDIKLRDSSLVGRQLNLPLDRRTETLSVNIADNLSNAISQAGEGDALSTMLFDGIFGAVIDFQLDPRRGDRLGIVFEKLYMDDKFVRYGHVLLASYQGQQVSKVGIRYPDAEGHEDYYDSKGESLGRMFMLKPLSINRITSRFNRKRFHPILKKRVPHLGTDYGAPSGTKVWTTARGRVTYAGRKGGYGNLVEVTHANGYRTRYAHLSKILVRNGQRVKQQQVVGKIGATGRATGPHLHYEIIKDGRHINPQSVNKGATGQPLA</sequence>
<evidence type="ECO:0000256" key="6">
    <source>
        <dbReference type="ARBA" id="ARBA00023049"/>
    </source>
</evidence>
<dbReference type="GO" id="GO:0004222">
    <property type="term" value="F:metalloendopeptidase activity"/>
    <property type="evidence" value="ECO:0007669"/>
    <property type="project" value="TreeGrafter"/>
</dbReference>
<name>A0A382MIA3_9ZZZZ</name>
<evidence type="ECO:0000259" key="8">
    <source>
        <dbReference type="Pfam" id="PF01551"/>
    </source>
</evidence>
<keyword evidence="4" id="KW-0378">Hydrolase</keyword>
<evidence type="ECO:0000313" key="9">
    <source>
        <dbReference type="EMBL" id="SVC47011.1"/>
    </source>
</evidence>
<keyword evidence="6" id="KW-0482">Metalloprotease</keyword>
<feature type="region of interest" description="Disordered" evidence="7">
    <location>
        <begin position="1"/>
        <end position="49"/>
    </location>
</feature>
<gene>
    <name evidence="9" type="ORF">METZ01_LOCUS299865</name>
</gene>
<dbReference type="PANTHER" id="PTHR21666:SF288">
    <property type="entry name" value="CELL DIVISION PROTEIN YTFB"/>
    <property type="match status" value="1"/>
</dbReference>
<dbReference type="InterPro" id="IPR016047">
    <property type="entry name" value="M23ase_b-sheet_dom"/>
</dbReference>
<accession>A0A382MIA3</accession>
<keyword evidence="5" id="KW-0862">Zinc</keyword>
<dbReference type="Pfam" id="PF01551">
    <property type="entry name" value="Peptidase_M23"/>
    <property type="match status" value="1"/>
</dbReference>
<keyword evidence="2" id="KW-0645">Protease</keyword>
<evidence type="ECO:0000256" key="5">
    <source>
        <dbReference type="ARBA" id="ARBA00022833"/>
    </source>
</evidence>
<evidence type="ECO:0000256" key="7">
    <source>
        <dbReference type="SAM" id="MobiDB-lite"/>
    </source>
</evidence>
<protein>
    <recommendedName>
        <fullName evidence="8">M23ase beta-sheet core domain-containing protein</fullName>
    </recommendedName>
</protein>
<evidence type="ECO:0000256" key="4">
    <source>
        <dbReference type="ARBA" id="ARBA00022801"/>
    </source>
</evidence>
<dbReference type="SUPFAM" id="SSF51261">
    <property type="entry name" value="Duplicated hybrid motif"/>
    <property type="match status" value="1"/>
</dbReference>
<feature type="domain" description="M23ase beta-sheet core" evidence="8">
    <location>
        <begin position="278"/>
        <end position="372"/>
    </location>
</feature>
<feature type="non-terminal residue" evidence="9">
    <location>
        <position position="1"/>
    </location>
</feature>
<evidence type="ECO:0000256" key="3">
    <source>
        <dbReference type="ARBA" id="ARBA00022723"/>
    </source>
</evidence>
<dbReference type="EMBL" id="UINC01092971">
    <property type="protein sequence ID" value="SVC47011.1"/>
    <property type="molecule type" value="Genomic_DNA"/>
</dbReference>
<dbReference type="CDD" id="cd12797">
    <property type="entry name" value="M23_peptidase"/>
    <property type="match status" value="1"/>
</dbReference>
<dbReference type="Gene3D" id="2.70.70.10">
    <property type="entry name" value="Glucose Permease (Domain IIA)"/>
    <property type="match status" value="1"/>
</dbReference>
<comment type="cofactor">
    <cofactor evidence="1">
        <name>Zn(2+)</name>
        <dbReference type="ChEBI" id="CHEBI:29105"/>
    </cofactor>
</comment>
<dbReference type="PANTHER" id="PTHR21666">
    <property type="entry name" value="PEPTIDASE-RELATED"/>
    <property type="match status" value="1"/>
</dbReference>
<proteinExistence type="predicted"/>
<dbReference type="GO" id="GO:0006508">
    <property type="term" value="P:proteolysis"/>
    <property type="evidence" value="ECO:0007669"/>
    <property type="project" value="UniProtKB-KW"/>
</dbReference>
<organism evidence="9">
    <name type="scientific">marine metagenome</name>
    <dbReference type="NCBI Taxonomy" id="408172"/>
    <lineage>
        <taxon>unclassified sequences</taxon>
        <taxon>metagenomes</taxon>
        <taxon>ecological metagenomes</taxon>
    </lineage>
</organism>
<feature type="non-terminal residue" evidence="9">
    <location>
        <position position="385"/>
    </location>
</feature>
<dbReference type="AlphaFoldDB" id="A0A382MIA3"/>
<dbReference type="InterPro" id="IPR050570">
    <property type="entry name" value="Cell_wall_metabolism_enzyme"/>
</dbReference>